<dbReference type="AlphaFoldDB" id="A0A3A3G075"/>
<feature type="domain" description="Serine aminopeptidase S33" evidence="1">
    <location>
        <begin position="211"/>
        <end position="258"/>
    </location>
</feature>
<dbReference type="InterPro" id="IPR000073">
    <property type="entry name" value="AB_hydrolase_1"/>
</dbReference>
<dbReference type="GO" id="GO:0016787">
    <property type="term" value="F:hydrolase activity"/>
    <property type="evidence" value="ECO:0007669"/>
    <property type="project" value="UniProtKB-KW"/>
</dbReference>
<feature type="domain" description="Serine aminopeptidase S33" evidence="1">
    <location>
        <begin position="67"/>
        <end position="171"/>
    </location>
</feature>
<keyword evidence="2" id="KW-0378">Hydrolase</keyword>
<dbReference type="Gene3D" id="3.40.50.1820">
    <property type="entry name" value="alpha/beta hydrolase"/>
    <property type="match status" value="1"/>
</dbReference>
<dbReference type="OrthoDB" id="9798884at2"/>
<dbReference type="EMBL" id="QYUO01000001">
    <property type="protein sequence ID" value="RJF99861.1"/>
    <property type="molecule type" value="Genomic_DNA"/>
</dbReference>
<evidence type="ECO:0000313" key="2">
    <source>
        <dbReference type="EMBL" id="RJF99861.1"/>
    </source>
</evidence>
<dbReference type="Proteomes" id="UP000265955">
    <property type="component" value="Unassembled WGS sequence"/>
</dbReference>
<comment type="caution">
    <text evidence="2">The sequence shown here is derived from an EMBL/GenBank/DDBJ whole genome shotgun (WGS) entry which is preliminary data.</text>
</comment>
<dbReference type="InterPro" id="IPR029058">
    <property type="entry name" value="AB_hydrolase_fold"/>
</dbReference>
<sequence>MVLAAAGCGQLVEKERELTFRVEPGTPSWYSGMPDGITEAKLPVQAKDKTQHLHTWWWPAADPDAPAVLYLHGARWNLTGQLFRIEQLHAFGFSVLAVDYRGFGKSDGDLPSEHTVYEDAHIAWKHLTTLQPDPSKRLIYGHSLGGAIAIDLAANLRQTGSSDAVGKAALPAAHGLIVESSFTSLLDIARSLTYPWLPLQLLLSQKFDSVNKIARIDLPVLIVHGSKDRYVPSRFSEKLYEAAAGKKRLLLIEGGTHNNSMRIGAAEYRKAFKELFGWAPKPA</sequence>
<organism evidence="2 3">
    <name type="scientific">Noviherbaspirillum saxi</name>
    <dbReference type="NCBI Taxonomy" id="2320863"/>
    <lineage>
        <taxon>Bacteria</taxon>
        <taxon>Pseudomonadati</taxon>
        <taxon>Pseudomonadota</taxon>
        <taxon>Betaproteobacteria</taxon>
        <taxon>Burkholderiales</taxon>
        <taxon>Oxalobacteraceae</taxon>
        <taxon>Noviherbaspirillum</taxon>
    </lineage>
</organism>
<dbReference type="PANTHER" id="PTHR12277:SF81">
    <property type="entry name" value="PROTEIN ABHD13"/>
    <property type="match status" value="1"/>
</dbReference>
<evidence type="ECO:0000259" key="1">
    <source>
        <dbReference type="Pfam" id="PF12146"/>
    </source>
</evidence>
<reference evidence="3" key="1">
    <citation type="submission" date="2018-09" db="EMBL/GenBank/DDBJ databases">
        <authorList>
            <person name="Zhu H."/>
        </authorList>
    </citation>
    <scope>NUCLEOTIDE SEQUENCE [LARGE SCALE GENOMIC DNA]</scope>
    <source>
        <strain evidence="3">K1R23-30</strain>
    </source>
</reference>
<dbReference type="InterPro" id="IPR022742">
    <property type="entry name" value="Hydrolase_4"/>
</dbReference>
<accession>A0A3A3G075</accession>
<evidence type="ECO:0000313" key="3">
    <source>
        <dbReference type="Proteomes" id="UP000265955"/>
    </source>
</evidence>
<name>A0A3A3G075_9BURK</name>
<dbReference type="Pfam" id="PF12146">
    <property type="entry name" value="Hydrolase_4"/>
    <property type="match status" value="2"/>
</dbReference>
<proteinExistence type="predicted"/>
<protein>
    <submittedName>
        <fullName evidence="2">Alpha/beta fold hydrolase</fullName>
    </submittedName>
</protein>
<keyword evidence="3" id="KW-1185">Reference proteome</keyword>
<dbReference type="SUPFAM" id="SSF53474">
    <property type="entry name" value="alpha/beta-Hydrolases"/>
    <property type="match status" value="1"/>
</dbReference>
<dbReference type="PRINTS" id="PR00111">
    <property type="entry name" value="ABHYDROLASE"/>
</dbReference>
<dbReference type="PANTHER" id="PTHR12277">
    <property type="entry name" value="ALPHA/BETA HYDROLASE DOMAIN-CONTAINING PROTEIN"/>
    <property type="match status" value="1"/>
</dbReference>
<gene>
    <name evidence="2" type="ORF">D3871_01240</name>
</gene>